<dbReference type="Pfam" id="PF03221">
    <property type="entry name" value="HTH_Tnp_Tc5"/>
    <property type="match status" value="1"/>
</dbReference>
<evidence type="ECO:0000256" key="4">
    <source>
        <dbReference type="ARBA" id="ARBA00023242"/>
    </source>
</evidence>
<reference evidence="6" key="2">
    <citation type="submission" date="2025-09" db="UniProtKB">
        <authorList>
            <consortium name="Ensembl"/>
        </authorList>
    </citation>
    <scope>IDENTIFICATION</scope>
</reference>
<evidence type="ECO:0000256" key="2">
    <source>
        <dbReference type="ARBA" id="ARBA00010881"/>
    </source>
</evidence>
<reference evidence="6" key="1">
    <citation type="submission" date="2025-08" db="UniProtKB">
        <authorList>
            <consortium name="Ensembl"/>
        </authorList>
    </citation>
    <scope>IDENTIFICATION</scope>
</reference>
<dbReference type="Pfam" id="PF04218">
    <property type="entry name" value="CENP-B_N"/>
    <property type="match status" value="1"/>
</dbReference>
<name>A0A8C4Q6N4_EPTBU</name>
<dbReference type="InterPro" id="IPR009057">
    <property type="entry name" value="Homeodomain-like_sf"/>
</dbReference>
<dbReference type="SUPFAM" id="SSF46689">
    <property type="entry name" value="Homeodomain-like"/>
    <property type="match status" value="2"/>
</dbReference>
<dbReference type="GeneTree" id="ENSGT00940000163452"/>
<comment type="similarity">
    <text evidence="2">Belongs to the tigger transposable element derived protein family.</text>
</comment>
<dbReference type="InterPro" id="IPR050863">
    <property type="entry name" value="CenT-Element_Derived"/>
</dbReference>
<keyword evidence="4" id="KW-0539">Nucleus</keyword>
<dbReference type="InterPro" id="IPR006600">
    <property type="entry name" value="HTH_CenpB_DNA-bd_dom"/>
</dbReference>
<dbReference type="Gene3D" id="1.10.10.60">
    <property type="entry name" value="Homeodomain-like"/>
    <property type="match status" value="1"/>
</dbReference>
<dbReference type="Ensembl" id="ENSEBUT00000011183.1">
    <property type="protein sequence ID" value="ENSEBUP00000010632.1"/>
    <property type="gene ID" value="ENSEBUG00000006838.1"/>
</dbReference>
<keyword evidence="3" id="KW-0238">DNA-binding</keyword>
<feature type="domain" description="HTH CENPB-type" evidence="5">
    <location>
        <begin position="69"/>
        <end position="145"/>
    </location>
</feature>
<protein>
    <recommendedName>
        <fullName evidence="5">HTH CENPB-type domain-containing protein</fullName>
    </recommendedName>
</protein>
<dbReference type="PANTHER" id="PTHR19303:SF73">
    <property type="entry name" value="PROTEIN PDC2"/>
    <property type="match status" value="1"/>
</dbReference>
<dbReference type="InterPro" id="IPR036388">
    <property type="entry name" value="WH-like_DNA-bd_sf"/>
</dbReference>
<dbReference type="PANTHER" id="PTHR19303">
    <property type="entry name" value="TRANSPOSON"/>
    <property type="match status" value="1"/>
</dbReference>
<dbReference type="InterPro" id="IPR004875">
    <property type="entry name" value="DDE_SF_endonuclease_dom"/>
</dbReference>
<dbReference type="SMART" id="SM00674">
    <property type="entry name" value="CENPB"/>
    <property type="match status" value="1"/>
</dbReference>
<comment type="subcellular location">
    <subcellularLocation>
        <location evidence="1">Nucleus</location>
    </subcellularLocation>
</comment>
<proteinExistence type="inferred from homology"/>
<dbReference type="InterPro" id="IPR007889">
    <property type="entry name" value="HTH_Psq"/>
</dbReference>
<dbReference type="Gene3D" id="1.10.10.10">
    <property type="entry name" value="Winged helix-like DNA-binding domain superfamily/Winged helix DNA-binding domain"/>
    <property type="match status" value="1"/>
</dbReference>
<evidence type="ECO:0000313" key="6">
    <source>
        <dbReference type="Ensembl" id="ENSEBUP00000010632.1"/>
    </source>
</evidence>
<organism evidence="6 7">
    <name type="scientific">Eptatretus burgeri</name>
    <name type="common">Inshore hagfish</name>
    <dbReference type="NCBI Taxonomy" id="7764"/>
    <lineage>
        <taxon>Eukaryota</taxon>
        <taxon>Metazoa</taxon>
        <taxon>Chordata</taxon>
        <taxon>Craniata</taxon>
        <taxon>Vertebrata</taxon>
        <taxon>Cyclostomata</taxon>
        <taxon>Myxini</taxon>
        <taxon>Myxiniformes</taxon>
        <taxon>Myxinidae</taxon>
        <taxon>Eptatretinae</taxon>
        <taxon>Eptatretus</taxon>
    </lineage>
</organism>
<dbReference type="AlphaFoldDB" id="A0A8C4Q6N4"/>
<evidence type="ECO:0000259" key="5">
    <source>
        <dbReference type="PROSITE" id="PS51253"/>
    </source>
</evidence>
<evidence type="ECO:0000313" key="7">
    <source>
        <dbReference type="Proteomes" id="UP000694388"/>
    </source>
</evidence>
<accession>A0A8C4Q6N4</accession>
<dbReference type="PROSITE" id="PS51253">
    <property type="entry name" value="HTH_CENPB"/>
    <property type="match status" value="1"/>
</dbReference>
<dbReference type="GO" id="GO:0003677">
    <property type="term" value="F:DNA binding"/>
    <property type="evidence" value="ECO:0007669"/>
    <property type="project" value="UniProtKB-KW"/>
</dbReference>
<dbReference type="GO" id="GO:0005634">
    <property type="term" value="C:nucleus"/>
    <property type="evidence" value="ECO:0007669"/>
    <property type="project" value="UniProtKB-SubCell"/>
</dbReference>
<dbReference type="Proteomes" id="UP000694388">
    <property type="component" value="Unplaced"/>
</dbReference>
<evidence type="ECO:0000256" key="1">
    <source>
        <dbReference type="ARBA" id="ARBA00004123"/>
    </source>
</evidence>
<dbReference type="OMA" id="RDFMRHF"/>
<evidence type="ECO:0000256" key="3">
    <source>
        <dbReference type="ARBA" id="ARBA00023125"/>
    </source>
</evidence>
<dbReference type="Pfam" id="PF03184">
    <property type="entry name" value="DDE_1"/>
    <property type="match status" value="1"/>
</dbReference>
<keyword evidence="7" id="KW-1185">Reference proteome</keyword>
<sequence length="472" mass="54450">MSSKKVLQKRKRVVMTIQEKVRACERYRRGESLHKLSQEMGAGLSTVYDWVKQEKELKEKLCEQGNGCKTKTMRAAQNEDMETDLLLWISEMHRSNLPISGPLVMEKAKALYDAAPGPSGERKPFGVSDGWLAKFKHRHGLQFDSMQGEVAEVDYEAAEKFKAKFVKIVAEYHPDQIFNADETGLFWKKLPHKTYLMKEEKRASAVRQSKDRITLMFCSNASGDFRCKPVLVYKSKCPRALKGVSIPLLPVVWMHNSKAWMTQVLLHKWYFSHFQNEVKLYLISRGLPPKGILFLDNAPGHPLNLQEFSESNPDFKVVYFPQNTTSTLQPMDQGVIAQFKCLYTRNLLRRMLHEGDTPDTIRTFWKNYNIRIAIQLISSCWKEIKNSTLNIMWRQLWPDVVQGFEGFPKIPTEELAQLARIHLFLLFPSVEPTSTFSSISFFLPVCRKSPTVTFLLSILFIASLKKCPQSHF</sequence>